<evidence type="ECO:0000256" key="2">
    <source>
        <dbReference type="SAM" id="SignalP"/>
    </source>
</evidence>
<dbReference type="Proteomes" id="UP000306808">
    <property type="component" value="Unassembled WGS sequence"/>
</dbReference>
<feature type="region of interest" description="Disordered" evidence="1">
    <location>
        <begin position="24"/>
        <end position="47"/>
    </location>
</feature>
<evidence type="ECO:0000256" key="1">
    <source>
        <dbReference type="SAM" id="MobiDB-lite"/>
    </source>
</evidence>
<dbReference type="EMBL" id="SUME01000006">
    <property type="protein sequence ID" value="TJZ54886.1"/>
    <property type="molecule type" value="Genomic_DNA"/>
</dbReference>
<keyword evidence="2" id="KW-0732">Signal</keyword>
<dbReference type="RefSeq" id="WP_136902245.1">
    <property type="nucleotide sequence ID" value="NZ_SUME01000006.1"/>
</dbReference>
<dbReference type="Gene3D" id="2.40.128.640">
    <property type="match status" value="1"/>
</dbReference>
<keyword evidence="4" id="KW-1185">Reference proteome</keyword>
<feature type="compositionally biased region" description="Polar residues" evidence="1">
    <location>
        <begin position="24"/>
        <end position="36"/>
    </location>
</feature>
<feature type="signal peptide" evidence="2">
    <location>
        <begin position="1"/>
        <end position="23"/>
    </location>
</feature>
<dbReference type="InterPro" id="IPR007298">
    <property type="entry name" value="Cu-R_lipoprotein_NlpE"/>
</dbReference>
<dbReference type="OrthoDB" id="5348860at2"/>
<feature type="chain" id="PRO_5020798428" evidence="2">
    <location>
        <begin position="24"/>
        <end position="150"/>
    </location>
</feature>
<sequence>MNKLLLPAILSVCLMFASCTSNTNNQKTTDEVSTPTDEVLPDTTHTSQNSLDWNGTYKGVIPCADCPGIATTVVLNTDETFAYTAEYQNRNTKLKDTGKIMWHDHGSTVHLHGKELDIKYKVGENKLIQLDQEGKEIDGELKDLYNLIKQ</sequence>
<accession>A0A4U0NKP3</accession>
<evidence type="ECO:0000313" key="3">
    <source>
        <dbReference type="EMBL" id="TJZ54886.1"/>
    </source>
</evidence>
<protein>
    <submittedName>
        <fullName evidence="3">Copper resistance protein NlpE</fullName>
    </submittedName>
</protein>
<reference evidence="3 4" key="1">
    <citation type="submission" date="2019-04" db="EMBL/GenBank/DDBJ databases">
        <title>Sphingobacterium olei sp. nov., isolated from oil-contaminated soil.</title>
        <authorList>
            <person name="Liu B."/>
        </authorList>
    </citation>
    <scope>NUCLEOTIDE SEQUENCE [LARGE SCALE GENOMIC DNA]</scope>
    <source>
        <strain evidence="3 4">HAL-9</strain>
    </source>
</reference>
<dbReference type="AlphaFoldDB" id="A0A4U0NKP3"/>
<organism evidence="3 4">
    <name type="scientific">Sphingobacterium olei</name>
    <dbReference type="NCBI Taxonomy" id="2571155"/>
    <lineage>
        <taxon>Bacteria</taxon>
        <taxon>Pseudomonadati</taxon>
        <taxon>Bacteroidota</taxon>
        <taxon>Sphingobacteriia</taxon>
        <taxon>Sphingobacteriales</taxon>
        <taxon>Sphingobacteriaceae</taxon>
        <taxon>Sphingobacterium</taxon>
    </lineage>
</organism>
<comment type="caution">
    <text evidence="3">The sequence shown here is derived from an EMBL/GenBank/DDBJ whole genome shotgun (WGS) entry which is preliminary data.</text>
</comment>
<dbReference type="Pfam" id="PF04170">
    <property type="entry name" value="NlpE"/>
    <property type="match status" value="1"/>
</dbReference>
<proteinExistence type="predicted"/>
<gene>
    <name evidence="3" type="ORF">FAZ15_15595</name>
</gene>
<evidence type="ECO:0000313" key="4">
    <source>
        <dbReference type="Proteomes" id="UP000306808"/>
    </source>
</evidence>
<dbReference type="PROSITE" id="PS51257">
    <property type="entry name" value="PROKAR_LIPOPROTEIN"/>
    <property type="match status" value="1"/>
</dbReference>
<name>A0A4U0NKP3_9SPHI</name>